<evidence type="ECO:0000313" key="3">
    <source>
        <dbReference type="Proteomes" id="UP000688137"/>
    </source>
</evidence>
<dbReference type="PROSITE" id="PS50294">
    <property type="entry name" value="WD_REPEATS_REGION"/>
    <property type="match status" value="2"/>
</dbReference>
<dbReference type="Proteomes" id="UP000688137">
    <property type="component" value="Unassembled WGS sequence"/>
</dbReference>
<feature type="repeat" description="WD" evidence="1">
    <location>
        <begin position="472"/>
        <end position="504"/>
    </location>
</feature>
<dbReference type="OMA" id="YCLILNQ"/>
<comment type="caution">
    <text evidence="2">The sequence shown here is derived from an EMBL/GenBank/DDBJ whole genome shotgun (WGS) entry which is preliminary data.</text>
</comment>
<dbReference type="PANTHER" id="PTHR19920:SF0">
    <property type="entry name" value="CYTOSOLIC IRON-SULFUR PROTEIN ASSEMBLY PROTEIN CIAO1-RELATED"/>
    <property type="match status" value="1"/>
</dbReference>
<dbReference type="SMART" id="SM00320">
    <property type="entry name" value="WD40"/>
    <property type="match status" value="4"/>
</dbReference>
<evidence type="ECO:0000313" key="2">
    <source>
        <dbReference type="EMBL" id="CAD8066614.1"/>
    </source>
</evidence>
<dbReference type="PANTHER" id="PTHR19920">
    <property type="entry name" value="WD40 PROTEIN CIAO1"/>
    <property type="match status" value="1"/>
</dbReference>
<dbReference type="GO" id="GO:0097361">
    <property type="term" value="C:cytosolic [4Fe-4S] assembly targeting complex"/>
    <property type="evidence" value="ECO:0007669"/>
    <property type="project" value="TreeGrafter"/>
</dbReference>
<reference evidence="2" key="1">
    <citation type="submission" date="2021-01" db="EMBL/GenBank/DDBJ databases">
        <authorList>
            <consortium name="Genoscope - CEA"/>
            <person name="William W."/>
        </authorList>
    </citation>
    <scope>NUCLEOTIDE SEQUENCE</scope>
</reference>
<evidence type="ECO:0000256" key="1">
    <source>
        <dbReference type="PROSITE-ProRule" id="PRU00221"/>
    </source>
</evidence>
<dbReference type="PROSITE" id="PS50082">
    <property type="entry name" value="WD_REPEATS_2"/>
    <property type="match status" value="2"/>
</dbReference>
<proteinExistence type="predicted"/>
<gene>
    <name evidence="2" type="ORF">PPRIM_AZ9-3.1.T0390202</name>
</gene>
<feature type="repeat" description="WD" evidence="1">
    <location>
        <begin position="517"/>
        <end position="548"/>
    </location>
</feature>
<organism evidence="2 3">
    <name type="scientific">Paramecium primaurelia</name>
    <dbReference type="NCBI Taxonomy" id="5886"/>
    <lineage>
        <taxon>Eukaryota</taxon>
        <taxon>Sar</taxon>
        <taxon>Alveolata</taxon>
        <taxon>Ciliophora</taxon>
        <taxon>Intramacronucleata</taxon>
        <taxon>Oligohymenophorea</taxon>
        <taxon>Peniculida</taxon>
        <taxon>Parameciidae</taxon>
        <taxon>Paramecium</taxon>
    </lineage>
</organism>
<name>A0A8S1LVH8_PARPR</name>
<sequence>MFNSNLCKNHSQMAIFQINKCEVQDDQNLCIQCLITMKQNLILIDNAEQQLIKFKTSLINDKTKEGQNNIEQLINLKENLLLLKQQIQTSIDKYIDFIIQQIKMFQDYQTKYINEIQCLQTKDISQFIQQYQDIQKSQFNFKENKQFFLKHLSFISNNQNSIKEYQELVEKIRIGFQIYSYKQINDLNLMNSNIQNQQNINLICQDHIGQQIIMVDINENQKAKNRINCVNCIAQYPTNYITMKQFEQILFNFQMQLLNQYNEYKLKILNKKQELNKLSIDFKQNVSNFLNFKINQIDKNTEIFFNNISYQNKLQQLNWSTLSIIEVNQIAEDISHSNYINKYQELIKTEFDKWNEDFNIEFQELFLKNNEFDNMIYKINNKCIKKSKTSQLKLEVSYGQIQIFQRLQRQQKVQQNIQSFKYTKLDKLSIQQSEYCYAIAINQDCSLIAAGSNSLINIFELKQETNKLLQILNEHQNAIFTLNFMNKSNSIISGSCDQSIKIWNRNQQLQWYCQQTLQGHSSFIYCLILNQNQDLIISGSDDTTIKFWINKNGWNCSQTIAVHTSNVSGLSLNNTQKQLISCGDDKLILIIENLDSIQCKWNVIQQIRLEQSGYRLCFLNDNIFAFQPNSSKSMYLYEVDNITRKYTKIKNIEVKNGNNCNYLFPQQYIKKKQLLINKNGTTINFLNVQLNDEINLIQFIDFGTKSIFGQISETGELLITWDDKSKEIQIRKLDYQQY</sequence>
<dbReference type="EMBL" id="CAJJDM010000038">
    <property type="protein sequence ID" value="CAD8066614.1"/>
    <property type="molecule type" value="Genomic_DNA"/>
</dbReference>
<protein>
    <recommendedName>
        <fullName evidence="4">WD40-repeat-containing domain</fullName>
    </recommendedName>
</protein>
<accession>A0A8S1LVH8</accession>
<dbReference type="GO" id="GO:0016226">
    <property type="term" value="P:iron-sulfur cluster assembly"/>
    <property type="evidence" value="ECO:0007669"/>
    <property type="project" value="TreeGrafter"/>
</dbReference>
<dbReference type="InterPro" id="IPR001680">
    <property type="entry name" value="WD40_rpt"/>
</dbReference>
<keyword evidence="3" id="KW-1185">Reference proteome</keyword>
<keyword evidence="1" id="KW-0853">WD repeat</keyword>
<dbReference type="AlphaFoldDB" id="A0A8S1LVH8"/>
<dbReference type="Pfam" id="PF00400">
    <property type="entry name" value="WD40"/>
    <property type="match status" value="3"/>
</dbReference>
<evidence type="ECO:0008006" key="4">
    <source>
        <dbReference type="Google" id="ProtNLM"/>
    </source>
</evidence>